<dbReference type="PROSITE" id="PS51257">
    <property type="entry name" value="PROKAR_LIPOPROTEIN"/>
    <property type="match status" value="1"/>
</dbReference>
<evidence type="ECO:0008006" key="4">
    <source>
        <dbReference type="Google" id="ProtNLM"/>
    </source>
</evidence>
<reference evidence="2 3" key="1">
    <citation type="submission" date="2017-05" db="EMBL/GenBank/DDBJ databases">
        <authorList>
            <person name="Varghese N."/>
            <person name="Submissions S."/>
        </authorList>
    </citation>
    <scope>NUCLEOTIDE SEQUENCE [LARGE SCALE GENOMIC DNA]</scope>
    <source>
        <strain evidence="2 3">DSM 26001</strain>
    </source>
</reference>
<evidence type="ECO:0000313" key="2">
    <source>
        <dbReference type="EMBL" id="SMP67128.1"/>
    </source>
</evidence>
<accession>A0ABY1QFU1</accession>
<keyword evidence="3" id="KW-1185">Reference proteome</keyword>
<dbReference type="Proteomes" id="UP001158049">
    <property type="component" value="Unassembled WGS sequence"/>
</dbReference>
<dbReference type="EMBL" id="FXUL01000012">
    <property type="protein sequence ID" value="SMP67128.1"/>
    <property type="molecule type" value="Genomic_DNA"/>
</dbReference>
<name>A0ABY1QFU1_9BURK</name>
<organism evidence="2 3">
    <name type="scientific">Noviherbaspirillum suwonense</name>
    <dbReference type="NCBI Taxonomy" id="1224511"/>
    <lineage>
        <taxon>Bacteria</taxon>
        <taxon>Pseudomonadati</taxon>
        <taxon>Pseudomonadota</taxon>
        <taxon>Betaproteobacteria</taxon>
        <taxon>Burkholderiales</taxon>
        <taxon>Oxalobacteraceae</taxon>
        <taxon>Noviherbaspirillum</taxon>
    </lineage>
</organism>
<evidence type="ECO:0000256" key="1">
    <source>
        <dbReference type="SAM" id="MobiDB-lite"/>
    </source>
</evidence>
<evidence type="ECO:0000313" key="3">
    <source>
        <dbReference type="Proteomes" id="UP001158049"/>
    </source>
</evidence>
<gene>
    <name evidence="2" type="ORF">SAMN06295970_112109</name>
</gene>
<feature type="region of interest" description="Disordered" evidence="1">
    <location>
        <begin position="87"/>
        <end position="115"/>
    </location>
</feature>
<comment type="caution">
    <text evidence="2">The sequence shown here is derived from an EMBL/GenBank/DDBJ whole genome shotgun (WGS) entry which is preliminary data.</text>
</comment>
<proteinExistence type="predicted"/>
<feature type="compositionally biased region" description="Basic and acidic residues" evidence="1">
    <location>
        <begin position="102"/>
        <end position="115"/>
    </location>
</feature>
<protein>
    <recommendedName>
        <fullName evidence="4">Lipoprotein</fullName>
    </recommendedName>
</protein>
<sequence length="115" mass="11663">MNHLKEVMDSRAGSRCLRAGVACLVLGALAACGGGGEGDGVAAGGASGATMLASRTTAVERTDPIVQSGQSATVKLAGRKCIRRARTEAGDGAARKAMRQSARREACESERESNG</sequence>